<name>A0AAP0JIT8_9MAGN</name>
<accession>A0AAP0JIT8</accession>
<keyword evidence="2" id="KW-1185">Reference proteome</keyword>
<gene>
    <name evidence="1" type="ORF">Scep_013436</name>
</gene>
<dbReference type="AlphaFoldDB" id="A0AAP0JIT8"/>
<evidence type="ECO:0000313" key="1">
    <source>
        <dbReference type="EMBL" id="KAK9133908.1"/>
    </source>
</evidence>
<evidence type="ECO:0000313" key="2">
    <source>
        <dbReference type="Proteomes" id="UP001419268"/>
    </source>
</evidence>
<comment type="caution">
    <text evidence="1">The sequence shown here is derived from an EMBL/GenBank/DDBJ whole genome shotgun (WGS) entry which is preliminary data.</text>
</comment>
<protein>
    <submittedName>
        <fullName evidence="1">Uncharacterized protein</fullName>
    </submittedName>
</protein>
<reference evidence="1 2" key="1">
    <citation type="submission" date="2024-01" db="EMBL/GenBank/DDBJ databases">
        <title>Genome assemblies of Stephania.</title>
        <authorList>
            <person name="Yang L."/>
        </authorList>
    </citation>
    <scope>NUCLEOTIDE SEQUENCE [LARGE SCALE GENOMIC DNA]</scope>
    <source>
        <strain evidence="1">JXDWG</strain>
        <tissue evidence="1">Leaf</tissue>
    </source>
</reference>
<dbReference type="EMBL" id="JBBNAG010000005">
    <property type="protein sequence ID" value="KAK9133908.1"/>
    <property type="molecule type" value="Genomic_DNA"/>
</dbReference>
<organism evidence="1 2">
    <name type="scientific">Stephania cephalantha</name>
    <dbReference type="NCBI Taxonomy" id="152367"/>
    <lineage>
        <taxon>Eukaryota</taxon>
        <taxon>Viridiplantae</taxon>
        <taxon>Streptophyta</taxon>
        <taxon>Embryophyta</taxon>
        <taxon>Tracheophyta</taxon>
        <taxon>Spermatophyta</taxon>
        <taxon>Magnoliopsida</taxon>
        <taxon>Ranunculales</taxon>
        <taxon>Menispermaceae</taxon>
        <taxon>Menispermoideae</taxon>
        <taxon>Cissampelideae</taxon>
        <taxon>Stephania</taxon>
    </lineage>
</organism>
<dbReference type="Proteomes" id="UP001419268">
    <property type="component" value="Unassembled WGS sequence"/>
</dbReference>
<proteinExistence type="predicted"/>
<sequence>MICDINLFLTNNDKNKICCKLKNEFLLQICCKSATEQICCKSMTRTNLLQIKNRTNLFDLLDQEKKCLSFLIYCKSASDQQQIDQRIKTKSILDLHDQESLLSILDLLQKAMTDQEHDDFFLFGQISNRSVLLLIWNDIF</sequence>